<dbReference type="SMART" id="SM00091">
    <property type="entry name" value="PAS"/>
    <property type="match status" value="1"/>
</dbReference>
<dbReference type="PROSITE" id="PS50885">
    <property type="entry name" value="HAMP"/>
    <property type="match status" value="1"/>
</dbReference>
<evidence type="ECO:0000256" key="2">
    <source>
        <dbReference type="ARBA" id="ARBA00004370"/>
    </source>
</evidence>
<dbReference type="CDD" id="cd00082">
    <property type="entry name" value="HisKA"/>
    <property type="match status" value="1"/>
</dbReference>
<protein>
    <recommendedName>
        <fullName evidence="3">histidine kinase</fullName>
        <ecNumber evidence="3">2.7.13.3</ecNumber>
    </recommendedName>
</protein>
<sequence length="728" mass="80254">MRFFARTFNSFISVIILQAILVILLVSGSITRSQEEDSKKELKTEALNVYDNFNSWKRALWGTIVDLNKSGELRHMIAAQKHIAPDEPLEAYLRKAASQAGAEFLIIKNNWSTFSAVRPLTEKPVPSPKAQDFYIDRPHPYVEMVLADNTLYFCGSVRVSADNGRYLDIFIVKRVDEALMRQLSFNSRVRALVSLNSHFVVGTIAGTGFLEWMHGRSFSTSYTVVNELVEEGVPYAVVIQQSGNARLAGSQTDSPASLGNVPAKTEATLYICTFLSLSEYRARVNFINRSILLVSLLVALFTILLSAGLSKAVTDPVSQLRKAMIRLKSGEKPALLSGPKKGEIADLFQGFNDMSAQIAEDSRALSAHIQEITRIKEYNDKIFNSIQEKILVINAQFAVEKANRAFLEYCGQAEDAVLGRNIDELSLALFDEPVHTSIRAIISGGKSSDAQIRRTSSGHSFEIKFYPLLEHEAATTSIHCIMVIEDITAKVAYEEKIRQAEKLASISMLSAGVAHEINNPLSSILTNVQNLIKAERDLERLKDLQLVEQETKRIARIVRSLLEFSSSTRTEKPATDINAAIRNIVQLVGYSFREESSIVIEPHLGENLPPAAIGEDECKQIILNLIKNALEAIGTSGRIRIETAFLPSESMVQCVVSDTGKGIPNALLPRIFDPFFSTKAESGNSGLGLSVVYGLVSKFEGLIDVESEVGKGTTVRIKLPAAPSGLRQ</sequence>
<keyword evidence="6" id="KW-0547">Nucleotide-binding</keyword>
<evidence type="ECO:0000313" key="13">
    <source>
        <dbReference type="EMBL" id="SLM11630.1"/>
    </source>
</evidence>
<comment type="catalytic activity">
    <reaction evidence="1">
        <text>ATP + protein L-histidine = ADP + protein N-phospho-L-histidine.</text>
        <dbReference type="EC" id="2.7.13.3"/>
    </reaction>
</comment>
<dbReference type="InterPro" id="IPR005467">
    <property type="entry name" value="His_kinase_dom"/>
</dbReference>
<dbReference type="GO" id="GO:0016020">
    <property type="term" value="C:membrane"/>
    <property type="evidence" value="ECO:0007669"/>
    <property type="project" value="UniProtKB-SubCell"/>
</dbReference>
<dbReference type="InterPro" id="IPR003594">
    <property type="entry name" value="HATPase_dom"/>
</dbReference>
<keyword evidence="10" id="KW-0472">Membrane</keyword>
<evidence type="ECO:0000256" key="8">
    <source>
        <dbReference type="ARBA" id="ARBA00022840"/>
    </source>
</evidence>
<evidence type="ECO:0000256" key="5">
    <source>
        <dbReference type="ARBA" id="ARBA00022679"/>
    </source>
</evidence>
<dbReference type="EMBL" id="FWDM01000014">
    <property type="protein sequence ID" value="SLM11630.1"/>
    <property type="molecule type" value="Genomic_DNA"/>
</dbReference>
<dbReference type="PROSITE" id="PS50109">
    <property type="entry name" value="HIS_KIN"/>
    <property type="match status" value="1"/>
</dbReference>
<dbReference type="PRINTS" id="PR00344">
    <property type="entry name" value="BCTRLSENSOR"/>
</dbReference>
<dbReference type="Gene3D" id="1.10.287.130">
    <property type="match status" value="1"/>
</dbReference>
<dbReference type="Gene3D" id="6.10.340.10">
    <property type="match status" value="1"/>
</dbReference>
<dbReference type="PANTHER" id="PTHR43065:SF46">
    <property type="entry name" value="C4-DICARBOXYLATE TRANSPORT SENSOR PROTEIN DCTB"/>
    <property type="match status" value="1"/>
</dbReference>
<feature type="domain" description="Histidine kinase" evidence="11">
    <location>
        <begin position="512"/>
        <end position="723"/>
    </location>
</feature>
<dbReference type="InterPro" id="IPR036097">
    <property type="entry name" value="HisK_dim/P_sf"/>
</dbReference>
<feature type="transmembrane region" description="Helical" evidence="10">
    <location>
        <begin position="12"/>
        <end position="30"/>
    </location>
</feature>
<dbReference type="SUPFAM" id="SSF47384">
    <property type="entry name" value="Homodimeric domain of signal transducing histidine kinase"/>
    <property type="match status" value="1"/>
</dbReference>
<dbReference type="InterPro" id="IPR036890">
    <property type="entry name" value="HATPase_C_sf"/>
</dbReference>
<dbReference type="EC" id="2.7.13.3" evidence="3"/>
<evidence type="ECO:0000259" key="11">
    <source>
        <dbReference type="PROSITE" id="PS50109"/>
    </source>
</evidence>
<organism evidence="13">
    <name type="scientific">uncultured spirochete</name>
    <dbReference type="NCBI Taxonomy" id="156406"/>
    <lineage>
        <taxon>Bacteria</taxon>
        <taxon>Pseudomonadati</taxon>
        <taxon>Spirochaetota</taxon>
        <taxon>Spirochaetia</taxon>
        <taxon>Spirochaetales</taxon>
        <taxon>environmental samples</taxon>
    </lineage>
</organism>
<evidence type="ECO:0000256" key="10">
    <source>
        <dbReference type="SAM" id="Phobius"/>
    </source>
</evidence>
<dbReference type="Pfam" id="PF00512">
    <property type="entry name" value="HisKA"/>
    <property type="match status" value="1"/>
</dbReference>
<comment type="subcellular location">
    <subcellularLocation>
        <location evidence="2">Membrane</location>
    </subcellularLocation>
</comment>
<evidence type="ECO:0000256" key="4">
    <source>
        <dbReference type="ARBA" id="ARBA00022553"/>
    </source>
</evidence>
<keyword evidence="10" id="KW-1133">Transmembrane helix</keyword>
<keyword evidence="7 13" id="KW-0418">Kinase</keyword>
<keyword evidence="5 13" id="KW-0808">Transferase</keyword>
<dbReference type="InterPro" id="IPR003660">
    <property type="entry name" value="HAMP_dom"/>
</dbReference>
<dbReference type="Pfam" id="PF08448">
    <property type="entry name" value="PAS_4"/>
    <property type="match status" value="1"/>
</dbReference>
<feature type="domain" description="HAMP" evidence="12">
    <location>
        <begin position="311"/>
        <end position="363"/>
    </location>
</feature>
<keyword evidence="4" id="KW-0597">Phosphoprotein</keyword>
<dbReference type="InterPro" id="IPR000014">
    <property type="entry name" value="PAS"/>
</dbReference>
<dbReference type="PANTHER" id="PTHR43065">
    <property type="entry name" value="SENSOR HISTIDINE KINASE"/>
    <property type="match status" value="1"/>
</dbReference>
<dbReference type="GO" id="GO:0005524">
    <property type="term" value="F:ATP binding"/>
    <property type="evidence" value="ECO:0007669"/>
    <property type="project" value="UniProtKB-KW"/>
</dbReference>
<evidence type="ECO:0000256" key="3">
    <source>
        <dbReference type="ARBA" id="ARBA00012438"/>
    </source>
</evidence>
<dbReference type="Pfam" id="PF02518">
    <property type="entry name" value="HATPase_c"/>
    <property type="match status" value="1"/>
</dbReference>
<gene>
    <name evidence="13" type="ORF">SPIROBIBN47_210008</name>
</gene>
<dbReference type="Gene3D" id="3.30.565.10">
    <property type="entry name" value="Histidine kinase-like ATPase, C-terminal domain"/>
    <property type="match status" value="1"/>
</dbReference>
<dbReference type="GO" id="GO:0000155">
    <property type="term" value="F:phosphorelay sensor kinase activity"/>
    <property type="evidence" value="ECO:0007669"/>
    <property type="project" value="InterPro"/>
</dbReference>
<evidence type="ECO:0000259" key="12">
    <source>
        <dbReference type="PROSITE" id="PS50885"/>
    </source>
</evidence>
<dbReference type="Gene3D" id="3.30.450.20">
    <property type="entry name" value="PAS domain"/>
    <property type="match status" value="1"/>
</dbReference>
<dbReference type="InterPro" id="IPR013656">
    <property type="entry name" value="PAS_4"/>
</dbReference>
<reference evidence="13" key="1">
    <citation type="submission" date="2017-02" db="EMBL/GenBank/DDBJ databases">
        <authorList>
            <person name="Regsiter A."/>
            <person name="William W."/>
        </authorList>
    </citation>
    <scope>NUCLEOTIDE SEQUENCE</scope>
    <source>
        <strain evidence="13">Bib</strain>
    </source>
</reference>
<dbReference type="Pfam" id="PF00672">
    <property type="entry name" value="HAMP"/>
    <property type="match status" value="1"/>
</dbReference>
<dbReference type="SMART" id="SM00387">
    <property type="entry name" value="HATPase_c"/>
    <property type="match status" value="1"/>
</dbReference>
<dbReference type="SUPFAM" id="SSF55874">
    <property type="entry name" value="ATPase domain of HSP90 chaperone/DNA topoisomerase II/histidine kinase"/>
    <property type="match status" value="1"/>
</dbReference>
<dbReference type="InterPro" id="IPR035965">
    <property type="entry name" value="PAS-like_dom_sf"/>
</dbReference>
<feature type="transmembrane region" description="Helical" evidence="10">
    <location>
        <begin position="291"/>
        <end position="309"/>
    </location>
</feature>
<keyword evidence="10" id="KW-0812">Transmembrane</keyword>
<evidence type="ECO:0000256" key="9">
    <source>
        <dbReference type="ARBA" id="ARBA00023012"/>
    </source>
</evidence>
<proteinExistence type="predicted"/>
<dbReference type="InterPro" id="IPR003661">
    <property type="entry name" value="HisK_dim/P_dom"/>
</dbReference>
<dbReference type="InterPro" id="IPR004358">
    <property type="entry name" value="Sig_transdc_His_kin-like_C"/>
</dbReference>
<keyword evidence="9" id="KW-0902">Two-component regulatory system</keyword>
<name>A0A3P3XH14_9SPIR</name>
<keyword evidence="8" id="KW-0067">ATP-binding</keyword>
<dbReference type="SUPFAM" id="SSF55785">
    <property type="entry name" value="PYP-like sensor domain (PAS domain)"/>
    <property type="match status" value="1"/>
</dbReference>
<dbReference type="CDD" id="cd00130">
    <property type="entry name" value="PAS"/>
    <property type="match status" value="1"/>
</dbReference>
<evidence type="ECO:0000256" key="7">
    <source>
        <dbReference type="ARBA" id="ARBA00022777"/>
    </source>
</evidence>
<dbReference type="NCBIfam" id="TIGR00229">
    <property type="entry name" value="sensory_box"/>
    <property type="match status" value="1"/>
</dbReference>
<evidence type="ECO:0000256" key="6">
    <source>
        <dbReference type="ARBA" id="ARBA00022741"/>
    </source>
</evidence>
<dbReference type="AlphaFoldDB" id="A0A3P3XH14"/>
<dbReference type="SMART" id="SM00388">
    <property type="entry name" value="HisKA"/>
    <property type="match status" value="1"/>
</dbReference>
<evidence type="ECO:0000256" key="1">
    <source>
        <dbReference type="ARBA" id="ARBA00000085"/>
    </source>
</evidence>
<accession>A0A3P3XH14</accession>